<dbReference type="EC" id="1.14.11.16" evidence="6"/>
<sequence>MKRSLRRPFLSLAVIAVLLSYCVIFCGFLCGKQVASPLNIIDRADAAIGMRNIGYDCADAKMKYIILILFILCVVYVHYRGRVRYGFWRQLADHSTFTAPLNVFMYLFSRAPTTPYLSVAQFPELAVLQEHWQTIRAEGQQLLAIQQIKASDQYNDAGFNSFFKTGWKRFYLKWYEDSHPSAMTLCPQTTALLRGLPSVKAAMFAELPDGSRLPRHRDPYAGSLRYHLGLITPNDDRCFIEVDGERYSWRDGEGVMFDETYLHYAENTSGQNRLILFCDIERPMRYRWTQWVNHWLGRNLMSAATAPNEQGDRTGGVNKIFKYIYAIRKVGKRLKAWNKTLYYIIKWLLFGGIAAGIFFAL</sequence>
<keyword evidence="4" id="KW-0812">Transmembrane</keyword>
<dbReference type="PANTHER" id="PTHR46332">
    <property type="entry name" value="ASPARTATE BETA-HYDROXYLASE DOMAIN-CONTAINING PROTEIN 2"/>
    <property type="match status" value="1"/>
</dbReference>
<dbReference type="InterPro" id="IPR027443">
    <property type="entry name" value="IPNS-like_sf"/>
</dbReference>
<evidence type="ECO:0000313" key="6">
    <source>
        <dbReference type="EMBL" id="EFE94207.1"/>
    </source>
</evidence>
<organism evidence="6 7">
    <name type="scientific">Serratia odorifera DSM 4582</name>
    <dbReference type="NCBI Taxonomy" id="667129"/>
    <lineage>
        <taxon>Bacteria</taxon>
        <taxon>Pseudomonadati</taxon>
        <taxon>Pseudomonadota</taxon>
        <taxon>Gammaproteobacteria</taxon>
        <taxon>Enterobacterales</taxon>
        <taxon>Yersiniaceae</taxon>
        <taxon>Serratia</taxon>
    </lineage>
</organism>
<dbReference type="InterPro" id="IPR007803">
    <property type="entry name" value="Asp/Arg/Pro-Hydrxlase"/>
</dbReference>
<dbReference type="GO" id="GO:0062101">
    <property type="term" value="F:peptidyl-aspartic acid 3-dioxygenase activity"/>
    <property type="evidence" value="ECO:0007669"/>
    <property type="project" value="UniProtKB-EC"/>
</dbReference>
<evidence type="ECO:0000256" key="3">
    <source>
        <dbReference type="ARBA" id="ARBA00023002"/>
    </source>
</evidence>
<feature type="transmembrane region" description="Helical" evidence="4">
    <location>
        <begin position="61"/>
        <end position="79"/>
    </location>
</feature>
<dbReference type="InterPro" id="IPR047694">
    <property type="entry name" value="Lipid_A_LpxO-like"/>
</dbReference>
<dbReference type="Proteomes" id="UP000005723">
    <property type="component" value="Unassembled WGS sequence"/>
</dbReference>
<proteinExistence type="inferred from homology"/>
<evidence type="ECO:0000256" key="4">
    <source>
        <dbReference type="SAM" id="Phobius"/>
    </source>
</evidence>
<dbReference type="SUPFAM" id="SSF51197">
    <property type="entry name" value="Clavaminate synthase-like"/>
    <property type="match status" value="1"/>
</dbReference>
<reference evidence="6 7" key="1">
    <citation type="submission" date="2010-01" db="EMBL/GenBank/DDBJ databases">
        <authorList>
            <person name="Muzny D."/>
            <person name="Qin X."/>
            <person name="Deng J."/>
            <person name="Jiang H."/>
            <person name="Liu Y."/>
            <person name="Qu J."/>
            <person name="Song X.-Z."/>
            <person name="Zhang L."/>
            <person name="Thornton R."/>
            <person name="Coyle M."/>
            <person name="Francisco L."/>
            <person name="Jackson L."/>
            <person name="Javaid M."/>
            <person name="Korchina V."/>
            <person name="Kovar C."/>
            <person name="Mata R."/>
            <person name="Mathew T."/>
            <person name="Ngo R."/>
            <person name="Nguyen L."/>
            <person name="Nguyen N."/>
            <person name="Okwuonu G."/>
            <person name="Ongeri F."/>
            <person name="Pham C."/>
            <person name="Simmons D."/>
            <person name="Wilczek-Boney K."/>
            <person name="Hale W."/>
            <person name="Jakkamsetti A."/>
            <person name="Pham P."/>
            <person name="Ruth R."/>
            <person name="San Lucas F."/>
            <person name="Warren J."/>
            <person name="Zhang J."/>
            <person name="Zhao Z."/>
            <person name="Zhou C."/>
            <person name="Zhu D."/>
            <person name="Lee S."/>
            <person name="Bess C."/>
            <person name="Blankenburg K."/>
            <person name="Forbes L."/>
            <person name="Fu Q."/>
            <person name="Gubbala S."/>
            <person name="Hirani K."/>
            <person name="Jayaseelan J.C."/>
            <person name="Lara F."/>
            <person name="Munidasa M."/>
            <person name="Palculict T."/>
            <person name="Patil S."/>
            <person name="Pu L.-L."/>
            <person name="Saada N."/>
            <person name="Tang L."/>
            <person name="Weissenberger G."/>
            <person name="Zhu Y."/>
            <person name="Hemphill L."/>
            <person name="Shang Y."/>
            <person name="Youmans B."/>
            <person name="Ayvaz T."/>
            <person name="Ross M."/>
            <person name="Santibanez J."/>
            <person name="Aqrawi P."/>
            <person name="Gross S."/>
            <person name="Joshi V."/>
            <person name="Fowler G."/>
            <person name="Nazareth L."/>
            <person name="Reid J."/>
            <person name="Worley K."/>
            <person name="Petrosino J."/>
            <person name="Highlander S."/>
            <person name="Gibbs R."/>
        </authorList>
    </citation>
    <scope>NUCLEOTIDE SEQUENCE [LARGE SCALE GENOMIC DNA]</scope>
    <source>
        <strain evidence="6 7">DSM 4582</strain>
    </source>
</reference>
<keyword evidence="2" id="KW-0223">Dioxygenase</keyword>
<comment type="similarity">
    <text evidence="1">Belongs to the aspartyl/asparaginyl beta-hydroxylase family.</text>
</comment>
<keyword evidence="3 6" id="KW-0560">Oxidoreductase</keyword>
<dbReference type="PANTHER" id="PTHR46332:SF5">
    <property type="entry name" value="ASPARTATE BETA-HYDROXYLASE DOMAIN CONTAINING 2"/>
    <property type="match status" value="1"/>
</dbReference>
<dbReference type="NCBIfam" id="NF033391">
    <property type="entry name" value="lipid_A_LpxO"/>
    <property type="match status" value="1"/>
</dbReference>
<feature type="transmembrane region" description="Helical" evidence="4">
    <location>
        <begin position="341"/>
        <end position="360"/>
    </location>
</feature>
<dbReference type="STRING" id="667129.HMPREF0758_4302"/>
<gene>
    <name evidence="6" type="ORF">HMPREF0758_4302</name>
</gene>
<dbReference type="HOGENOM" id="CLU_927100_0_0_6"/>
<accession>D4E802</accession>
<feature type="domain" description="Aspartyl/asparaginy/proline hydroxylase" evidence="5">
    <location>
        <begin position="130"/>
        <end position="283"/>
    </location>
</feature>
<protein>
    <submittedName>
        <fullName evidence="6">Beta-hydroxylase, aspartyl/asparaginyl family</fullName>
        <ecNumber evidence="6">1.14.11.16</ecNumber>
    </submittedName>
</protein>
<dbReference type="AlphaFoldDB" id="D4E802"/>
<keyword evidence="4" id="KW-1133">Transmembrane helix</keyword>
<keyword evidence="7" id="KW-1185">Reference proteome</keyword>
<evidence type="ECO:0000313" key="7">
    <source>
        <dbReference type="Proteomes" id="UP000005723"/>
    </source>
</evidence>
<name>D4E802_SEROD</name>
<dbReference type="Gene3D" id="2.60.120.330">
    <property type="entry name" value="B-lactam Antibiotic, Isopenicillin N Synthase, Chain"/>
    <property type="match status" value="1"/>
</dbReference>
<comment type="caution">
    <text evidence="6">The sequence shown here is derived from an EMBL/GenBank/DDBJ whole genome shotgun (WGS) entry which is preliminary data.</text>
</comment>
<keyword evidence="4" id="KW-0472">Membrane</keyword>
<evidence type="ECO:0000256" key="1">
    <source>
        <dbReference type="ARBA" id="ARBA00007730"/>
    </source>
</evidence>
<evidence type="ECO:0000259" key="5">
    <source>
        <dbReference type="Pfam" id="PF05118"/>
    </source>
</evidence>
<dbReference type="EMBL" id="ADBY01000056">
    <property type="protein sequence ID" value="EFE94207.1"/>
    <property type="molecule type" value="Genomic_DNA"/>
</dbReference>
<dbReference type="Pfam" id="PF05118">
    <property type="entry name" value="Asp_Arg_Hydrox"/>
    <property type="match status" value="1"/>
</dbReference>
<evidence type="ECO:0000256" key="2">
    <source>
        <dbReference type="ARBA" id="ARBA00022964"/>
    </source>
</evidence>
<dbReference type="InterPro" id="IPR051821">
    <property type="entry name" value="Asp/Asn_beta-hydroxylase"/>
</dbReference>